<dbReference type="SUPFAM" id="SSF53474">
    <property type="entry name" value="alpha/beta-Hydrolases"/>
    <property type="match status" value="1"/>
</dbReference>
<proteinExistence type="inferred from homology"/>
<dbReference type="InterPro" id="IPR002018">
    <property type="entry name" value="CarbesteraseB"/>
</dbReference>
<dbReference type="PROSITE" id="PS00941">
    <property type="entry name" value="CARBOXYLESTERASE_B_2"/>
    <property type="match status" value="1"/>
</dbReference>
<dbReference type="EC" id="3.1.1.-" evidence="6"/>
<keyword evidence="2" id="KW-0719">Serine esterase</keyword>
<dbReference type="EMBL" id="CAACVG010001721">
    <property type="protein sequence ID" value="VEN35557.1"/>
    <property type="molecule type" value="Genomic_DNA"/>
</dbReference>
<dbReference type="InterPro" id="IPR019819">
    <property type="entry name" value="Carboxylesterase_B_CS"/>
</dbReference>
<keyword evidence="9" id="KW-1185">Reference proteome</keyword>
<dbReference type="PROSITE" id="PS00122">
    <property type="entry name" value="CARBOXYLESTERASE_B_1"/>
    <property type="match status" value="1"/>
</dbReference>
<evidence type="ECO:0000313" key="9">
    <source>
        <dbReference type="Proteomes" id="UP000410492"/>
    </source>
</evidence>
<evidence type="ECO:0000313" key="8">
    <source>
        <dbReference type="EMBL" id="VEN35557.1"/>
    </source>
</evidence>
<dbReference type="InterPro" id="IPR019826">
    <property type="entry name" value="Carboxylesterase_B_AS"/>
</dbReference>
<keyword evidence="4" id="KW-1015">Disulfide bond</keyword>
<sequence>MFSVTATTLIWVIGPILLAAYYSDYIYEIAGPKLQSDQADKGPQSKIRDAPEGALVSTANGDVRGKVLKTPNGIDFYAFLDIPYATPPVGKLRFQRPLPPKSWRGVLDTTENKKICWNMMPLAPKLENDPRENEDCLYLNVYVPKNPSSKELLPVLFYITGGIFMFNDGTLKSYKPYNFVERDIIMVSINFRQGPLGFLTTNDGVIPGNLGLWDQNMALRWVQKNIGRFGGDPNKVTINGHSSGAAAVTLHMLSKHSEGLFRAGIAQSNALLGPDGVQRDPKYYAYKFANTIDAKITPKNTSKELLEFLQSISASTISNTTAIHPDPEHDTRTFKNERYQTIWRPVEEPSDDENAFISGSIYEKFRDGKFNHVPLMIGITSEEYGMKGANDPEAAKLVDDHPELLFRGMVGVKEKDKRRLGEKIKKMYSTEPLQKNITAFVKLCSDMLFGNKVMKFGDVVSKHIDVYFYQFSYFGYMNEIPGAGEFDTLKMEGLGKATHCAELPYLLWYKLDGDNRTYPESDIRMRVIISDLLANFIKYLNPTPKRDPQLQNIIWPKFDSERLRYLDIDLNLTVKENPRSYRQIRTLY</sequence>
<dbReference type="AlphaFoldDB" id="A0A653BIY9"/>
<evidence type="ECO:0000256" key="3">
    <source>
        <dbReference type="ARBA" id="ARBA00022801"/>
    </source>
</evidence>
<evidence type="ECO:0000256" key="2">
    <source>
        <dbReference type="ARBA" id="ARBA00022487"/>
    </source>
</evidence>
<evidence type="ECO:0000256" key="6">
    <source>
        <dbReference type="RuleBase" id="RU361235"/>
    </source>
</evidence>
<dbReference type="OrthoDB" id="19653at2759"/>
<dbReference type="InterPro" id="IPR050309">
    <property type="entry name" value="Type-B_Carboxylest/Lipase"/>
</dbReference>
<dbReference type="GO" id="GO:0052689">
    <property type="term" value="F:carboxylic ester hydrolase activity"/>
    <property type="evidence" value="ECO:0007669"/>
    <property type="project" value="UniProtKB-KW"/>
</dbReference>
<feature type="domain" description="Carboxylesterase type B" evidence="7">
    <location>
        <begin position="55"/>
        <end position="579"/>
    </location>
</feature>
<reference evidence="8 9" key="1">
    <citation type="submission" date="2019-01" db="EMBL/GenBank/DDBJ databases">
        <authorList>
            <person name="Sayadi A."/>
        </authorList>
    </citation>
    <scope>NUCLEOTIDE SEQUENCE [LARGE SCALE GENOMIC DNA]</scope>
</reference>
<dbReference type="Gene3D" id="3.40.50.1820">
    <property type="entry name" value="alpha/beta hydrolase"/>
    <property type="match status" value="1"/>
</dbReference>
<evidence type="ECO:0000256" key="5">
    <source>
        <dbReference type="ARBA" id="ARBA00023180"/>
    </source>
</evidence>
<protein>
    <recommendedName>
        <fullName evidence="6">Carboxylic ester hydrolase</fullName>
        <ecNumber evidence="6">3.1.1.-</ecNumber>
    </recommendedName>
</protein>
<evidence type="ECO:0000256" key="4">
    <source>
        <dbReference type="ARBA" id="ARBA00023157"/>
    </source>
</evidence>
<dbReference type="PANTHER" id="PTHR11559">
    <property type="entry name" value="CARBOXYLESTERASE"/>
    <property type="match status" value="1"/>
</dbReference>
<dbReference type="InterPro" id="IPR029058">
    <property type="entry name" value="AB_hydrolase_fold"/>
</dbReference>
<comment type="similarity">
    <text evidence="1 6">Belongs to the type-B carboxylesterase/lipase family.</text>
</comment>
<gene>
    <name evidence="8" type="ORF">CALMAC_LOCUS1449</name>
</gene>
<evidence type="ECO:0000259" key="7">
    <source>
        <dbReference type="Pfam" id="PF00135"/>
    </source>
</evidence>
<accession>A0A653BIY9</accession>
<name>A0A653BIY9_CALMS</name>
<dbReference type="Proteomes" id="UP000410492">
    <property type="component" value="Unassembled WGS sequence"/>
</dbReference>
<evidence type="ECO:0000256" key="1">
    <source>
        <dbReference type="ARBA" id="ARBA00005964"/>
    </source>
</evidence>
<dbReference type="Pfam" id="PF00135">
    <property type="entry name" value="COesterase"/>
    <property type="match status" value="1"/>
</dbReference>
<keyword evidence="3 6" id="KW-0378">Hydrolase</keyword>
<organism evidence="8 9">
    <name type="scientific">Callosobruchus maculatus</name>
    <name type="common">Southern cowpea weevil</name>
    <name type="synonym">Pulse bruchid</name>
    <dbReference type="NCBI Taxonomy" id="64391"/>
    <lineage>
        <taxon>Eukaryota</taxon>
        <taxon>Metazoa</taxon>
        <taxon>Ecdysozoa</taxon>
        <taxon>Arthropoda</taxon>
        <taxon>Hexapoda</taxon>
        <taxon>Insecta</taxon>
        <taxon>Pterygota</taxon>
        <taxon>Neoptera</taxon>
        <taxon>Endopterygota</taxon>
        <taxon>Coleoptera</taxon>
        <taxon>Polyphaga</taxon>
        <taxon>Cucujiformia</taxon>
        <taxon>Chrysomeloidea</taxon>
        <taxon>Chrysomelidae</taxon>
        <taxon>Bruchinae</taxon>
        <taxon>Bruchini</taxon>
        <taxon>Callosobruchus</taxon>
    </lineage>
</organism>
<keyword evidence="5" id="KW-0325">Glycoprotein</keyword>